<accession>A0ACB8R739</accession>
<reference evidence="1" key="2">
    <citation type="journal article" date="2022" name="New Phytol.">
        <title>Evolutionary transition to the ectomycorrhizal habit in the genomes of a hyperdiverse lineage of mushroom-forming fungi.</title>
        <authorList>
            <person name="Looney B."/>
            <person name="Miyauchi S."/>
            <person name="Morin E."/>
            <person name="Drula E."/>
            <person name="Courty P.E."/>
            <person name="Kohler A."/>
            <person name="Kuo A."/>
            <person name="LaButti K."/>
            <person name="Pangilinan J."/>
            <person name="Lipzen A."/>
            <person name="Riley R."/>
            <person name="Andreopoulos W."/>
            <person name="He G."/>
            <person name="Johnson J."/>
            <person name="Nolan M."/>
            <person name="Tritt A."/>
            <person name="Barry K.W."/>
            <person name="Grigoriev I.V."/>
            <person name="Nagy L.G."/>
            <person name="Hibbett D."/>
            <person name="Henrissat B."/>
            <person name="Matheny P.B."/>
            <person name="Labbe J."/>
            <person name="Martin F.M."/>
        </authorList>
    </citation>
    <scope>NUCLEOTIDE SEQUENCE</scope>
    <source>
        <strain evidence="1">FP105234-sp</strain>
    </source>
</reference>
<evidence type="ECO:0000313" key="2">
    <source>
        <dbReference type="Proteomes" id="UP000814033"/>
    </source>
</evidence>
<organism evidence="1 2">
    <name type="scientific">Auriscalpium vulgare</name>
    <dbReference type="NCBI Taxonomy" id="40419"/>
    <lineage>
        <taxon>Eukaryota</taxon>
        <taxon>Fungi</taxon>
        <taxon>Dikarya</taxon>
        <taxon>Basidiomycota</taxon>
        <taxon>Agaricomycotina</taxon>
        <taxon>Agaricomycetes</taxon>
        <taxon>Russulales</taxon>
        <taxon>Auriscalpiaceae</taxon>
        <taxon>Auriscalpium</taxon>
    </lineage>
</organism>
<dbReference type="Proteomes" id="UP000814033">
    <property type="component" value="Unassembled WGS sequence"/>
</dbReference>
<dbReference type="EMBL" id="MU276304">
    <property type="protein sequence ID" value="KAI0039441.1"/>
    <property type="molecule type" value="Genomic_DNA"/>
</dbReference>
<proteinExistence type="predicted"/>
<protein>
    <submittedName>
        <fullName evidence="1">Uncharacterized protein</fullName>
    </submittedName>
</protein>
<sequence length="292" mass="32953">MISNLSFKDLTRARGINKAFHRSVDDYLKVEYSRDLRTYVDRPLQFREVLRSTRSVISGSFVVRFVMRRTEQGDMRVGDLDIYCPLSSASGVITYLEEDERYGPGINITHDPDDELEEAYPISAISCVTRLYRESTQSRIDVITSDTNSPLLPIRHFWCTLVTNYMSADGICLTHPKLTLDARGCIAPAQLGDVAIEHAVEKYRARGFRIGTFVDNDATHQGGETTGYCPQRLRNFNDSLSLTFKFDSFNEAQLLHTFPILEPTWKYGGWLCGGRCVPADPAGNTILTAFIV</sequence>
<reference evidence="1" key="1">
    <citation type="submission" date="2021-02" db="EMBL/GenBank/DDBJ databases">
        <authorList>
            <consortium name="DOE Joint Genome Institute"/>
            <person name="Ahrendt S."/>
            <person name="Looney B.P."/>
            <person name="Miyauchi S."/>
            <person name="Morin E."/>
            <person name="Drula E."/>
            <person name="Courty P.E."/>
            <person name="Chicoki N."/>
            <person name="Fauchery L."/>
            <person name="Kohler A."/>
            <person name="Kuo A."/>
            <person name="Labutti K."/>
            <person name="Pangilinan J."/>
            <person name="Lipzen A."/>
            <person name="Riley R."/>
            <person name="Andreopoulos W."/>
            <person name="He G."/>
            <person name="Johnson J."/>
            <person name="Barry K.W."/>
            <person name="Grigoriev I.V."/>
            <person name="Nagy L."/>
            <person name="Hibbett D."/>
            <person name="Henrissat B."/>
            <person name="Matheny P.B."/>
            <person name="Labbe J."/>
            <person name="Martin F."/>
        </authorList>
    </citation>
    <scope>NUCLEOTIDE SEQUENCE</scope>
    <source>
        <strain evidence="1">FP105234-sp</strain>
    </source>
</reference>
<evidence type="ECO:0000313" key="1">
    <source>
        <dbReference type="EMBL" id="KAI0039441.1"/>
    </source>
</evidence>
<keyword evidence="2" id="KW-1185">Reference proteome</keyword>
<comment type="caution">
    <text evidence="1">The sequence shown here is derived from an EMBL/GenBank/DDBJ whole genome shotgun (WGS) entry which is preliminary data.</text>
</comment>
<gene>
    <name evidence="1" type="ORF">FA95DRAFT_1504173</name>
</gene>
<name>A0ACB8R739_9AGAM</name>